<organism evidence="2 3">
    <name type="scientific">Colletotrichum destructivum</name>
    <dbReference type="NCBI Taxonomy" id="34406"/>
    <lineage>
        <taxon>Eukaryota</taxon>
        <taxon>Fungi</taxon>
        <taxon>Dikarya</taxon>
        <taxon>Ascomycota</taxon>
        <taxon>Pezizomycotina</taxon>
        <taxon>Sordariomycetes</taxon>
        <taxon>Hypocreomycetidae</taxon>
        <taxon>Glomerellales</taxon>
        <taxon>Glomerellaceae</taxon>
        <taxon>Colletotrichum</taxon>
        <taxon>Colletotrichum destructivum species complex</taxon>
    </lineage>
</organism>
<dbReference type="InterPro" id="IPR001466">
    <property type="entry name" value="Beta-lactam-related"/>
</dbReference>
<dbReference type="PANTHER" id="PTHR43283:SF3">
    <property type="entry name" value="BETA-LACTAMASE FAMILY PROTEIN (AFU_ORTHOLOGUE AFUA_5G07500)"/>
    <property type="match status" value="1"/>
</dbReference>
<dbReference type="EMBL" id="CP137305">
    <property type="protein sequence ID" value="WQF77051.1"/>
    <property type="molecule type" value="Genomic_DNA"/>
</dbReference>
<protein>
    <submittedName>
        <fullName evidence="2">Beta-lactamase/transpeptidase</fullName>
    </submittedName>
</protein>
<evidence type="ECO:0000259" key="1">
    <source>
        <dbReference type="Pfam" id="PF00144"/>
    </source>
</evidence>
<reference evidence="3" key="1">
    <citation type="journal article" date="2023" name="bioRxiv">
        <title>Complete genome of the Medicago anthracnose fungus, Colletotrichum destructivum, reveals a mini-chromosome-like region within a core chromosome.</title>
        <authorList>
            <person name="Lapalu N."/>
            <person name="Simon A."/>
            <person name="Lu A."/>
            <person name="Plaumann P.-L."/>
            <person name="Amselem J."/>
            <person name="Pigne S."/>
            <person name="Auger A."/>
            <person name="Koch C."/>
            <person name="Dallery J.-F."/>
            <person name="O'Connell R.J."/>
        </authorList>
    </citation>
    <scope>NUCLEOTIDE SEQUENCE [LARGE SCALE GENOMIC DNA]</scope>
    <source>
        <strain evidence="3">CBS 520.97</strain>
    </source>
</reference>
<dbReference type="KEGG" id="cdet:87938568"/>
<dbReference type="InterPro" id="IPR012338">
    <property type="entry name" value="Beta-lactam/transpept-like"/>
</dbReference>
<dbReference type="Proteomes" id="UP001322277">
    <property type="component" value="Chromosome 1"/>
</dbReference>
<dbReference type="Gene3D" id="3.40.710.10">
    <property type="entry name" value="DD-peptidase/beta-lactamase superfamily"/>
    <property type="match status" value="1"/>
</dbReference>
<dbReference type="AlphaFoldDB" id="A0AAX4I1W2"/>
<dbReference type="GeneID" id="87938568"/>
<evidence type="ECO:0000313" key="2">
    <source>
        <dbReference type="EMBL" id="WQF77051.1"/>
    </source>
</evidence>
<name>A0AAX4I1W2_9PEZI</name>
<proteinExistence type="predicted"/>
<feature type="domain" description="Beta-lactamase-related" evidence="1">
    <location>
        <begin position="22"/>
        <end position="388"/>
    </location>
</feature>
<evidence type="ECO:0000313" key="3">
    <source>
        <dbReference type="Proteomes" id="UP001322277"/>
    </source>
</evidence>
<accession>A0AAX4I1W2</accession>
<dbReference type="PANTHER" id="PTHR43283">
    <property type="entry name" value="BETA-LACTAMASE-RELATED"/>
    <property type="match status" value="1"/>
</dbReference>
<gene>
    <name evidence="2" type="ORF">CDEST_02065</name>
</gene>
<dbReference type="SUPFAM" id="SSF56601">
    <property type="entry name" value="beta-lactamase/transpeptidase-like"/>
    <property type="match status" value="1"/>
</dbReference>
<keyword evidence="3" id="KW-1185">Reference proteome</keyword>
<dbReference type="InterPro" id="IPR050789">
    <property type="entry name" value="Diverse_Enzym_Activities"/>
</dbReference>
<dbReference type="RefSeq" id="XP_062774275.1">
    <property type="nucleotide sequence ID" value="XM_062918224.1"/>
</dbReference>
<dbReference type="Pfam" id="PF00144">
    <property type="entry name" value="Beta-lactamase"/>
    <property type="match status" value="1"/>
</dbReference>
<sequence>MPLSPQVAQEIRSIVDDAVVDPNHVPGTTVVVVDRSGTEHIAHSAGKRGISSNEPMTMETVYWMASCTKMIVGVACMQLVERDLLKLDDSDHLEKLCPELADVKVLSVEGKLVEKKRWITLRMLLTHTSGFGYAFLNERLRNWSLPAGIDEFSGSIQDMKQPSVFQPGESWEYGIGIDWAGIALERASNTKLNDYIQVNVCQPLNLRSVNMVPTLEMKKGLAYMHSRERGGNIVARKHPLHLPLVVKSELENHACFKSGGAGIFANPREYTRILAVFLNDGTCPLTKARILKKETVNEMFTDQIPDVPGSAESGVQGAKTKLSNMLPELSAVLGGSPRGWGLTFMISGGKTGRSNKTAWWVGLPNLFWWCDRENGVAGMICSQILPFGDRAVVELWSKVETTVYEGLRATTKDGLPL</sequence>